<evidence type="ECO:0000256" key="3">
    <source>
        <dbReference type="PROSITE-ProRule" id="PRU00339"/>
    </source>
</evidence>
<proteinExistence type="predicted"/>
<dbReference type="PANTHER" id="PTHR45586">
    <property type="entry name" value="TPR REPEAT-CONTAINING PROTEIN PA4667"/>
    <property type="match status" value="1"/>
</dbReference>
<evidence type="ECO:0000256" key="1">
    <source>
        <dbReference type="ARBA" id="ARBA00022737"/>
    </source>
</evidence>
<feature type="domain" description="Tetratrico peptide repeat group 5" evidence="4">
    <location>
        <begin position="36"/>
        <end position="156"/>
    </location>
</feature>
<dbReference type="SUPFAM" id="SSF48452">
    <property type="entry name" value="TPR-like"/>
    <property type="match status" value="1"/>
</dbReference>
<dbReference type="PANTHER" id="PTHR45586:SF1">
    <property type="entry name" value="LIPOPOLYSACCHARIDE ASSEMBLY PROTEIN B"/>
    <property type="match status" value="1"/>
</dbReference>
<dbReference type="PROSITE" id="PS50005">
    <property type="entry name" value="TPR"/>
    <property type="match status" value="1"/>
</dbReference>
<protein>
    <recommendedName>
        <fullName evidence="4">Tetratrico peptide repeat group 5 domain-containing protein</fullName>
    </recommendedName>
</protein>
<dbReference type="EMBL" id="AP019376">
    <property type="protein sequence ID" value="BBH89252.1"/>
    <property type="molecule type" value="Genomic_DNA"/>
</dbReference>
<sequence>MEANLQHAIELYTAGKLEEAREQLLQLVTANPKHPQTLYYTASVHDSLGLEREAVPYYRAALDNGLTGSERAEAFLGLGSTYRALGEYQQAVETLQQGVQEFPQQRALQVFLAMALYNVQRHAEAMELVLRIIAETSSNEDIQTYRRAILFYAPQLNQVWEA</sequence>
<dbReference type="AlphaFoldDB" id="A0A455SQP9"/>
<dbReference type="InterPro" id="IPR051012">
    <property type="entry name" value="CellSynth/LPSAsmb/PSIAsmb"/>
</dbReference>
<dbReference type="Pfam" id="PF12688">
    <property type="entry name" value="TPR_5"/>
    <property type="match status" value="1"/>
</dbReference>
<gene>
    <name evidence="5" type="ORF">KTC_40030</name>
</gene>
<dbReference type="InterPro" id="IPR011990">
    <property type="entry name" value="TPR-like_helical_dom_sf"/>
</dbReference>
<feature type="repeat" description="TPR" evidence="3">
    <location>
        <begin position="72"/>
        <end position="105"/>
    </location>
</feature>
<dbReference type="SMART" id="SM00028">
    <property type="entry name" value="TPR"/>
    <property type="match status" value="2"/>
</dbReference>
<name>A0A455SQP9_9CHLR</name>
<accession>A0A455SQP9</accession>
<evidence type="ECO:0000313" key="5">
    <source>
        <dbReference type="EMBL" id="BBH89252.1"/>
    </source>
</evidence>
<evidence type="ECO:0000256" key="2">
    <source>
        <dbReference type="ARBA" id="ARBA00022803"/>
    </source>
</evidence>
<keyword evidence="2 3" id="KW-0802">TPR repeat</keyword>
<dbReference type="InterPro" id="IPR019734">
    <property type="entry name" value="TPR_rpt"/>
</dbReference>
<dbReference type="PROSITE" id="PS50293">
    <property type="entry name" value="TPR_REGION"/>
    <property type="match status" value="1"/>
</dbReference>
<dbReference type="InterPro" id="IPR041656">
    <property type="entry name" value="TPR_5"/>
</dbReference>
<evidence type="ECO:0000259" key="4">
    <source>
        <dbReference type="Pfam" id="PF12688"/>
    </source>
</evidence>
<organism evidence="5">
    <name type="scientific">Thermosporothrix sp. COM3</name>
    <dbReference type="NCBI Taxonomy" id="2490863"/>
    <lineage>
        <taxon>Bacteria</taxon>
        <taxon>Bacillati</taxon>
        <taxon>Chloroflexota</taxon>
        <taxon>Ktedonobacteria</taxon>
        <taxon>Ktedonobacterales</taxon>
        <taxon>Thermosporotrichaceae</taxon>
        <taxon>Thermosporothrix</taxon>
    </lineage>
</organism>
<keyword evidence="1" id="KW-0677">Repeat</keyword>
<reference evidence="5" key="1">
    <citation type="submission" date="2018-12" db="EMBL/GenBank/DDBJ databases">
        <title>Novel natural products biosynthetic potential of the class Ktedonobacteria.</title>
        <authorList>
            <person name="Zheng Y."/>
            <person name="Saitou A."/>
            <person name="Wang C.M."/>
            <person name="Toyoda A."/>
            <person name="Minakuchi Y."/>
            <person name="Sekiguchi Y."/>
            <person name="Ueda K."/>
            <person name="Takano H."/>
            <person name="Sakai Y."/>
            <person name="Yokota A."/>
            <person name="Yabe S."/>
        </authorList>
    </citation>
    <scope>NUCLEOTIDE SEQUENCE</scope>
    <source>
        <strain evidence="5">COM3</strain>
    </source>
</reference>
<dbReference type="Gene3D" id="1.25.40.10">
    <property type="entry name" value="Tetratricopeptide repeat domain"/>
    <property type="match status" value="1"/>
</dbReference>